<sequence>MDGQRVRNHAVLAQAAMEILEVLCKHGIKHGEIETVFTYVREKASEQPVSIDSHGSR</sequence>
<evidence type="ECO:0000313" key="2">
    <source>
        <dbReference type="Proteomes" id="UP000183508"/>
    </source>
</evidence>
<dbReference type="STRING" id="392015.SAMN05421543_106107"/>
<dbReference type="Proteomes" id="UP000183508">
    <property type="component" value="Unassembled WGS sequence"/>
</dbReference>
<evidence type="ECO:0000313" key="1">
    <source>
        <dbReference type="EMBL" id="SFU70106.1"/>
    </source>
</evidence>
<accession>A0A1I7IB83</accession>
<dbReference type="AlphaFoldDB" id="A0A1I7IB83"/>
<gene>
    <name evidence="1" type="ORF">SAMN05421543_106107</name>
</gene>
<proteinExistence type="predicted"/>
<protein>
    <submittedName>
        <fullName evidence="1">Uncharacterized protein</fullName>
    </submittedName>
</protein>
<reference evidence="2" key="1">
    <citation type="submission" date="2016-10" db="EMBL/GenBank/DDBJ databases">
        <authorList>
            <person name="Varghese N."/>
        </authorList>
    </citation>
    <scope>NUCLEOTIDE SEQUENCE [LARGE SCALE GENOMIC DNA]</scope>
    <source>
        <strain evidence="2">DSM 17980</strain>
    </source>
</reference>
<organism evidence="1 2">
    <name type="scientific">Alicyclobacillus macrosporangiidus</name>
    <dbReference type="NCBI Taxonomy" id="392015"/>
    <lineage>
        <taxon>Bacteria</taxon>
        <taxon>Bacillati</taxon>
        <taxon>Bacillota</taxon>
        <taxon>Bacilli</taxon>
        <taxon>Bacillales</taxon>
        <taxon>Alicyclobacillaceae</taxon>
        <taxon>Alicyclobacillus</taxon>
    </lineage>
</organism>
<name>A0A1I7IB83_9BACL</name>
<dbReference type="EMBL" id="FPBV01000006">
    <property type="protein sequence ID" value="SFU70106.1"/>
    <property type="molecule type" value="Genomic_DNA"/>
</dbReference>
<keyword evidence="2" id="KW-1185">Reference proteome</keyword>
<dbReference type="RefSeq" id="WP_175511473.1">
    <property type="nucleotide sequence ID" value="NZ_FPBV01000006.1"/>
</dbReference>